<comment type="caution">
    <text evidence="10">The sequence shown here is derived from an EMBL/GenBank/DDBJ whole genome shotgun (WGS) entry which is preliminary data.</text>
</comment>
<proteinExistence type="predicted"/>
<organism evidence="10 11">
    <name type="scientific">Streptomyces vastus</name>
    <dbReference type="NCBI Taxonomy" id="285451"/>
    <lineage>
        <taxon>Bacteria</taxon>
        <taxon>Bacillati</taxon>
        <taxon>Actinomycetota</taxon>
        <taxon>Actinomycetes</taxon>
        <taxon>Kitasatosporales</taxon>
        <taxon>Streptomycetaceae</taxon>
        <taxon>Streptomyces</taxon>
    </lineage>
</organism>
<evidence type="ECO:0000256" key="8">
    <source>
        <dbReference type="ARBA" id="ARBA00023239"/>
    </source>
</evidence>
<keyword evidence="4" id="KW-0028">Amino-acid biosynthesis</keyword>
<reference evidence="11" key="1">
    <citation type="journal article" date="2019" name="Int. J. Syst. Evol. Microbiol.">
        <title>The Global Catalogue of Microorganisms (GCM) 10K type strain sequencing project: providing services to taxonomists for standard genome sequencing and annotation.</title>
        <authorList>
            <consortium name="The Broad Institute Genomics Platform"/>
            <consortium name="The Broad Institute Genome Sequencing Center for Infectious Disease"/>
            <person name="Wu L."/>
            <person name="Ma J."/>
        </authorList>
    </citation>
    <scope>NUCLEOTIDE SEQUENCE [LARGE SCALE GENOMIC DNA]</scope>
    <source>
        <strain evidence="11">JCM 4524</strain>
    </source>
</reference>
<dbReference type="EMBL" id="BAAASJ010000034">
    <property type="protein sequence ID" value="GAA2637920.1"/>
    <property type="molecule type" value="Genomic_DNA"/>
</dbReference>
<accession>A0ABP6D7L5</accession>
<evidence type="ECO:0000259" key="9">
    <source>
        <dbReference type="Pfam" id="PF00218"/>
    </source>
</evidence>
<keyword evidence="8" id="KW-0456">Lyase</keyword>
<keyword evidence="6" id="KW-0822">Tryptophan biosynthesis</keyword>
<feature type="domain" description="Indole-3-glycerol phosphate synthase" evidence="9">
    <location>
        <begin position="5"/>
        <end position="218"/>
    </location>
</feature>
<keyword evidence="5" id="KW-0210">Decarboxylase</keyword>
<evidence type="ECO:0000313" key="11">
    <source>
        <dbReference type="Proteomes" id="UP001500151"/>
    </source>
</evidence>
<name>A0ABP6D7L5_9ACTN</name>
<gene>
    <name evidence="10" type="primary">trpC_1</name>
    <name evidence="10" type="ORF">GCM10010307_35890</name>
</gene>
<keyword evidence="11" id="KW-1185">Reference proteome</keyword>
<protein>
    <recommendedName>
        <fullName evidence="3">indole-3-glycerol-phosphate synthase</fullName>
        <ecNumber evidence="3">4.1.1.48</ecNumber>
    </recommendedName>
</protein>
<dbReference type="InterPro" id="IPR045186">
    <property type="entry name" value="Indole-3-glycerol_P_synth"/>
</dbReference>
<dbReference type="PANTHER" id="PTHR22854">
    <property type="entry name" value="TRYPTOPHAN BIOSYNTHESIS PROTEIN"/>
    <property type="match status" value="1"/>
</dbReference>
<evidence type="ECO:0000256" key="6">
    <source>
        <dbReference type="ARBA" id="ARBA00022822"/>
    </source>
</evidence>
<evidence type="ECO:0000256" key="2">
    <source>
        <dbReference type="ARBA" id="ARBA00004696"/>
    </source>
</evidence>
<evidence type="ECO:0000256" key="7">
    <source>
        <dbReference type="ARBA" id="ARBA00023141"/>
    </source>
</evidence>
<dbReference type="Pfam" id="PF00218">
    <property type="entry name" value="IGPS"/>
    <property type="match status" value="1"/>
</dbReference>
<dbReference type="EC" id="4.1.1.48" evidence="3"/>
<dbReference type="Gene3D" id="3.20.20.70">
    <property type="entry name" value="Aldolase class I"/>
    <property type="match status" value="1"/>
</dbReference>
<dbReference type="Proteomes" id="UP001500151">
    <property type="component" value="Unassembled WGS sequence"/>
</dbReference>
<comment type="catalytic activity">
    <reaction evidence="1">
        <text>1-(2-carboxyphenylamino)-1-deoxy-D-ribulose 5-phosphate + H(+) = (1S,2R)-1-C-(indol-3-yl)glycerol 3-phosphate + CO2 + H2O</text>
        <dbReference type="Rhea" id="RHEA:23476"/>
        <dbReference type="ChEBI" id="CHEBI:15377"/>
        <dbReference type="ChEBI" id="CHEBI:15378"/>
        <dbReference type="ChEBI" id="CHEBI:16526"/>
        <dbReference type="ChEBI" id="CHEBI:58613"/>
        <dbReference type="ChEBI" id="CHEBI:58866"/>
        <dbReference type="EC" id="4.1.1.48"/>
    </reaction>
</comment>
<dbReference type="InterPro" id="IPR013785">
    <property type="entry name" value="Aldolase_TIM"/>
</dbReference>
<dbReference type="InterPro" id="IPR013798">
    <property type="entry name" value="Indole-3-glycerol_P_synth_dom"/>
</dbReference>
<sequence length="236" mass="24578">MNADFVGALAKAARPLIMEVKRRDADGRDLLGGRGVAETVERFEAAGAPCLSVVTGHWFGGTEDLLTQVAARTELPLLRKDFLISRRELERSRELGASAVLLTAKLLPASVLARLTDHALDLGLTPFVEVADEADVAAVARGSACVVAVNNKDIATRERLPADPHRGRALLPAVRSTGTRCPVSASGITDPEAAAELIDAGFSGLLIGTGLLRARSVGAWCAAFDTARSASAGSTG</sequence>
<dbReference type="InterPro" id="IPR011060">
    <property type="entry name" value="RibuloseP-bd_barrel"/>
</dbReference>
<evidence type="ECO:0000313" key="10">
    <source>
        <dbReference type="EMBL" id="GAA2637920.1"/>
    </source>
</evidence>
<evidence type="ECO:0000256" key="5">
    <source>
        <dbReference type="ARBA" id="ARBA00022793"/>
    </source>
</evidence>
<dbReference type="RefSeq" id="WP_344391208.1">
    <property type="nucleotide sequence ID" value="NZ_BAAASJ010000034.1"/>
</dbReference>
<comment type="pathway">
    <text evidence="2">Amino-acid biosynthesis; L-tryptophan biosynthesis; L-tryptophan from chorismate: step 4/5.</text>
</comment>
<evidence type="ECO:0000256" key="4">
    <source>
        <dbReference type="ARBA" id="ARBA00022605"/>
    </source>
</evidence>
<dbReference type="PANTHER" id="PTHR22854:SF2">
    <property type="entry name" value="INDOLE-3-GLYCEROL-PHOSPHATE SYNTHASE"/>
    <property type="match status" value="1"/>
</dbReference>
<dbReference type="SUPFAM" id="SSF51366">
    <property type="entry name" value="Ribulose-phoshate binding barrel"/>
    <property type="match status" value="1"/>
</dbReference>
<evidence type="ECO:0000256" key="1">
    <source>
        <dbReference type="ARBA" id="ARBA00001633"/>
    </source>
</evidence>
<evidence type="ECO:0000256" key="3">
    <source>
        <dbReference type="ARBA" id="ARBA00012362"/>
    </source>
</evidence>
<keyword evidence="7" id="KW-0057">Aromatic amino acid biosynthesis</keyword>